<dbReference type="RefSeq" id="WP_183323282.1">
    <property type="nucleotide sequence ID" value="NZ_JACHXP010000001.1"/>
</dbReference>
<dbReference type="Pfam" id="PF13579">
    <property type="entry name" value="Glyco_trans_4_4"/>
    <property type="match status" value="1"/>
</dbReference>
<comment type="caution">
    <text evidence="3">The sequence shown here is derived from an EMBL/GenBank/DDBJ whole genome shotgun (WGS) entry which is preliminary data.</text>
</comment>
<accession>A0A839V0T9</accession>
<reference evidence="3 4" key="1">
    <citation type="submission" date="2020-08" db="EMBL/GenBank/DDBJ databases">
        <title>Genomic Encyclopedia of Type Strains, Phase III (KMG-III): the genomes of soil and plant-associated and newly described type strains.</title>
        <authorList>
            <person name="Whitman W."/>
        </authorList>
    </citation>
    <scope>NUCLEOTIDE SEQUENCE [LARGE SCALE GENOMIC DNA]</scope>
    <source>
        <strain evidence="3 4">CECT 7282</strain>
    </source>
</reference>
<keyword evidence="3" id="KW-0808">Transferase</keyword>
<sequence length="381" mass="42068">MSCLESPLVLVSNTSWYLYNFRRGTLVALRDAGFRVVALAPEDAYSRRLVEELGIAHVTLPMEGRGTRLLGEGRSLLALAYTLRRLKPAFVFNFTVKANVYSGLACRVLGIPYANNVSGLGTAFLHDSWLFRRVQSLYGIANRGARCVFFQNQEDHDLFLSHGLLCDTPTAVLPGSGMDVKRFAFSPLPATGPFTFVMIARLLGDKGVREYVQAARQVRAAHPKSRFLLIGPHGASNCTAIPEEEIRQWRDEGVVEVLGEQDDVRPFIQQAHVLVLPSYREGMPRTVLEAAAMGRPAIVSDVPGCHQAVVNHQTGWLCQVRSAGSLVQSMERCLAMPQAKLQAMGRAARARIEREFDERIVVEAALDCLYDLKAGRGEVLS</sequence>
<dbReference type="SUPFAM" id="SSF53756">
    <property type="entry name" value="UDP-Glycosyltransferase/glycogen phosphorylase"/>
    <property type="match status" value="1"/>
</dbReference>
<dbReference type="Pfam" id="PF00534">
    <property type="entry name" value="Glycos_transf_1"/>
    <property type="match status" value="1"/>
</dbReference>
<dbReference type="Proteomes" id="UP000547614">
    <property type="component" value="Unassembled WGS sequence"/>
</dbReference>
<evidence type="ECO:0000259" key="1">
    <source>
        <dbReference type="Pfam" id="PF00534"/>
    </source>
</evidence>
<evidence type="ECO:0000259" key="2">
    <source>
        <dbReference type="Pfam" id="PF13579"/>
    </source>
</evidence>
<dbReference type="GO" id="GO:0016757">
    <property type="term" value="F:glycosyltransferase activity"/>
    <property type="evidence" value="ECO:0007669"/>
    <property type="project" value="InterPro"/>
</dbReference>
<dbReference type="AlphaFoldDB" id="A0A839V0T9"/>
<dbReference type="InterPro" id="IPR028098">
    <property type="entry name" value="Glyco_trans_4-like_N"/>
</dbReference>
<feature type="domain" description="Glycosyl transferase family 1" evidence="1">
    <location>
        <begin position="185"/>
        <end position="350"/>
    </location>
</feature>
<dbReference type="EMBL" id="JACHXP010000001">
    <property type="protein sequence ID" value="MBB3188801.1"/>
    <property type="molecule type" value="Genomic_DNA"/>
</dbReference>
<evidence type="ECO:0000313" key="4">
    <source>
        <dbReference type="Proteomes" id="UP000547614"/>
    </source>
</evidence>
<dbReference type="PANTHER" id="PTHR12526">
    <property type="entry name" value="GLYCOSYLTRANSFERASE"/>
    <property type="match status" value="1"/>
</dbReference>
<dbReference type="CDD" id="cd03808">
    <property type="entry name" value="GT4_CapM-like"/>
    <property type="match status" value="1"/>
</dbReference>
<dbReference type="GO" id="GO:1901135">
    <property type="term" value="P:carbohydrate derivative metabolic process"/>
    <property type="evidence" value="ECO:0007669"/>
    <property type="project" value="UniProtKB-ARBA"/>
</dbReference>
<dbReference type="Gene3D" id="3.40.50.2000">
    <property type="entry name" value="Glycogen Phosphorylase B"/>
    <property type="match status" value="2"/>
</dbReference>
<name>A0A839V0T9_9GAMM</name>
<protein>
    <submittedName>
        <fullName evidence="3">Glycosyltransferase involved in cell wall biosynthesis</fullName>
    </submittedName>
</protein>
<organism evidence="3 4">
    <name type="scientific">Halomonas cerina</name>
    <dbReference type="NCBI Taxonomy" id="447424"/>
    <lineage>
        <taxon>Bacteria</taxon>
        <taxon>Pseudomonadati</taxon>
        <taxon>Pseudomonadota</taxon>
        <taxon>Gammaproteobacteria</taxon>
        <taxon>Oceanospirillales</taxon>
        <taxon>Halomonadaceae</taxon>
        <taxon>Halomonas</taxon>
    </lineage>
</organism>
<dbReference type="PANTHER" id="PTHR12526:SF638">
    <property type="entry name" value="SPORE COAT PROTEIN SA"/>
    <property type="match status" value="1"/>
</dbReference>
<proteinExistence type="predicted"/>
<keyword evidence="4" id="KW-1185">Reference proteome</keyword>
<feature type="domain" description="Glycosyltransferase subfamily 4-like N-terminal" evidence="2">
    <location>
        <begin position="26"/>
        <end position="163"/>
    </location>
</feature>
<evidence type="ECO:0000313" key="3">
    <source>
        <dbReference type="EMBL" id="MBB3188801.1"/>
    </source>
</evidence>
<gene>
    <name evidence="3" type="ORF">FHR94_000019</name>
</gene>
<dbReference type="InterPro" id="IPR001296">
    <property type="entry name" value="Glyco_trans_1"/>
</dbReference>